<dbReference type="Proteomes" id="UP000541444">
    <property type="component" value="Unassembled WGS sequence"/>
</dbReference>
<gene>
    <name evidence="10" type="ORF">GIB67_010370</name>
</gene>
<evidence type="ECO:0000259" key="9">
    <source>
        <dbReference type="Pfam" id="PF08743"/>
    </source>
</evidence>
<dbReference type="PANTHER" id="PTHR16140">
    <property type="entry name" value="NON-STRUCTURAL MAINTENANCE OF CHROMOSOMES ELEMENT 4"/>
    <property type="match status" value="1"/>
</dbReference>
<keyword evidence="3 7" id="KW-0227">DNA damage</keyword>
<protein>
    <recommendedName>
        <fullName evidence="7">Non-structural maintenance of chromosomes element 4</fullName>
    </recommendedName>
</protein>
<evidence type="ECO:0000256" key="8">
    <source>
        <dbReference type="SAM" id="MobiDB-lite"/>
    </source>
</evidence>
<dbReference type="AlphaFoldDB" id="A0A7J7MA71"/>
<evidence type="ECO:0000256" key="2">
    <source>
        <dbReference type="ARBA" id="ARBA00008997"/>
    </source>
</evidence>
<dbReference type="GO" id="GO:0006281">
    <property type="term" value="P:DNA repair"/>
    <property type="evidence" value="ECO:0007669"/>
    <property type="project" value="UniProtKB-UniRule"/>
</dbReference>
<accession>A0A7J7MA71</accession>
<dbReference type="GO" id="GO:0030915">
    <property type="term" value="C:Smc5-Smc6 complex"/>
    <property type="evidence" value="ECO:0007669"/>
    <property type="project" value="UniProtKB-UniRule"/>
</dbReference>
<evidence type="ECO:0000313" key="10">
    <source>
        <dbReference type="EMBL" id="KAF6151796.1"/>
    </source>
</evidence>
<proteinExistence type="inferred from homology"/>
<comment type="similarity">
    <text evidence="2 7">Belongs to the NSE4 family.</text>
</comment>
<dbReference type="GO" id="GO:0006310">
    <property type="term" value="P:DNA recombination"/>
    <property type="evidence" value="ECO:0007669"/>
    <property type="project" value="UniProtKB-UniRule"/>
</dbReference>
<evidence type="ECO:0000256" key="7">
    <source>
        <dbReference type="RuleBase" id="RU365071"/>
    </source>
</evidence>
<name>A0A7J7MA71_9MAGN</name>
<organism evidence="10 11">
    <name type="scientific">Kingdonia uniflora</name>
    <dbReference type="NCBI Taxonomy" id="39325"/>
    <lineage>
        <taxon>Eukaryota</taxon>
        <taxon>Viridiplantae</taxon>
        <taxon>Streptophyta</taxon>
        <taxon>Embryophyta</taxon>
        <taxon>Tracheophyta</taxon>
        <taxon>Spermatophyta</taxon>
        <taxon>Magnoliopsida</taxon>
        <taxon>Ranunculales</taxon>
        <taxon>Circaeasteraceae</taxon>
        <taxon>Kingdonia</taxon>
    </lineage>
</organism>
<feature type="region of interest" description="Disordered" evidence="8">
    <location>
        <begin position="138"/>
        <end position="179"/>
    </location>
</feature>
<evidence type="ECO:0000256" key="6">
    <source>
        <dbReference type="ARBA" id="ARBA00023242"/>
    </source>
</evidence>
<keyword evidence="4 7" id="KW-0233">DNA recombination</keyword>
<comment type="subcellular location">
    <subcellularLocation>
        <location evidence="1 7">Nucleus</location>
    </subcellularLocation>
</comment>
<keyword evidence="6 7" id="KW-0539">Nucleus</keyword>
<evidence type="ECO:0000256" key="5">
    <source>
        <dbReference type="ARBA" id="ARBA00023204"/>
    </source>
</evidence>
<feature type="compositionally biased region" description="Polar residues" evidence="8">
    <location>
        <begin position="163"/>
        <end position="176"/>
    </location>
</feature>
<dbReference type="InterPro" id="IPR027786">
    <property type="entry name" value="Nse4/EID"/>
</dbReference>
<comment type="function">
    <text evidence="7">Component of the SMC5-SMC6 complex, that promotes sister chromatid alignment after DNA damage and facilitates double-stranded DNA breaks (DSBs) repair via homologous recombination between sister chromatids.</text>
</comment>
<evidence type="ECO:0000256" key="4">
    <source>
        <dbReference type="ARBA" id="ARBA00023172"/>
    </source>
</evidence>
<evidence type="ECO:0000256" key="1">
    <source>
        <dbReference type="ARBA" id="ARBA00004123"/>
    </source>
</evidence>
<comment type="caution">
    <text evidence="10">The sequence shown here is derived from an EMBL/GenBank/DDBJ whole genome shotgun (WGS) entry which is preliminary data.</text>
</comment>
<dbReference type="EMBL" id="JACGCM010001659">
    <property type="protein sequence ID" value="KAF6151796.1"/>
    <property type="molecule type" value="Genomic_DNA"/>
</dbReference>
<feature type="domain" description="Non-structural maintenance of chromosome element 4 C-terminal" evidence="9">
    <location>
        <begin position="198"/>
        <end position="285"/>
    </location>
</feature>
<evidence type="ECO:0000256" key="3">
    <source>
        <dbReference type="ARBA" id="ARBA00022763"/>
    </source>
</evidence>
<dbReference type="OrthoDB" id="361242at2759"/>
<dbReference type="GO" id="GO:0005634">
    <property type="term" value="C:nucleus"/>
    <property type="evidence" value="ECO:0007669"/>
    <property type="project" value="UniProtKB-SubCell"/>
</dbReference>
<comment type="subunit">
    <text evidence="7">Component of the SMC5-SMC6 complex.</text>
</comment>
<keyword evidence="11" id="KW-1185">Reference proteome</keyword>
<dbReference type="Pfam" id="PF08743">
    <property type="entry name" value="Nse4_C"/>
    <property type="match status" value="1"/>
</dbReference>
<evidence type="ECO:0000313" key="11">
    <source>
        <dbReference type="Proteomes" id="UP000541444"/>
    </source>
</evidence>
<dbReference type="PANTHER" id="PTHR16140:SF0">
    <property type="entry name" value="NON-STRUCTURAL MAINTENANCE OF CHROMOSOMES ELEMENT 4"/>
    <property type="match status" value="1"/>
</dbReference>
<keyword evidence="5 7" id="KW-0234">DNA repair</keyword>
<sequence length="340" mass="38013">MAITKGEKGEAESVTDRRALRSQYLAVKSLIKEKRDDISSAKFTKFNTIFNEVESLHQQVQKPREQLADAEALLDIANSLAACVRSHCNGGVTPIDFVRCILRGFGGAGEIDPRNSIVWGDIGLDVSNVFTKAKGVSTMIGPMNTEPKEQKPRVQRKRARPAESSQPEELKNTNTDRQSDTDIKMSTMFNILKNKMSVRLENLVLKRNSFAQTVENIFTLSFLVKDGRVEITADESGCHLVSPKNAPAASAVASGEVSHCHFVFRFDFMDWKLMIDLVGDGEELMPDRRQSALPSNCQNEPVPEFSHVTPIRKFSRNRGVVIQEQPILEEPPEKDQKPLM</sequence>
<reference evidence="10 11" key="1">
    <citation type="journal article" date="2020" name="IScience">
        <title>Genome Sequencing of the Endangered Kingdonia uniflora (Circaeasteraceae, Ranunculales) Reveals Potential Mechanisms of Evolutionary Specialization.</title>
        <authorList>
            <person name="Sun Y."/>
            <person name="Deng T."/>
            <person name="Zhang A."/>
            <person name="Moore M.J."/>
            <person name="Landis J.B."/>
            <person name="Lin N."/>
            <person name="Zhang H."/>
            <person name="Zhang X."/>
            <person name="Huang J."/>
            <person name="Zhang X."/>
            <person name="Sun H."/>
            <person name="Wang H."/>
        </authorList>
    </citation>
    <scope>NUCLEOTIDE SEQUENCE [LARGE SCALE GENOMIC DNA]</scope>
    <source>
        <strain evidence="10">TB1705</strain>
        <tissue evidence="10">Leaf</tissue>
    </source>
</reference>
<dbReference type="InterPro" id="IPR014854">
    <property type="entry name" value="Nse4_C"/>
</dbReference>